<evidence type="ECO:0000256" key="1">
    <source>
        <dbReference type="ARBA" id="ARBA00003280"/>
    </source>
</evidence>
<protein>
    <recommendedName>
        <fullName evidence="4">Lipase chaperone</fullName>
    </recommendedName>
    <alternativeName>
        <fullName evidence="15">Lipase foldase</fullName>
    </alternativeName>
    <alternativeName>
        <fullName evidence="13">Lipase helper protein</fullName>
    </alternativeName>
    <alternativeName>
        <fullName evidence="14">Lipase modulator</fullName>
    </alternativeName>
</protein>
<evidence type="ECO:0000256" key="9">
    <source>
        <dbReference type="ARBA" id="ARBA00022989"/>
    </source>
</evidence>
<dbReference type="GO" id="GO:0016042">
    <property type="term" value="P:lipid catabolic process"/>
    <property type="evidence" value="ECO:0007669"/>
    <property type="project" value="UniProtKB-KW"/>
</dbReference>
<sequence>MRPKALTIAAGLALAAVVSAWWWGSAPWIGSKPLVSEVDAGPISDPGESAPGDERIAIASATAASSGDSLRDTEVDGALRLDTGGQPLPDRELRRLFDYFLARSGEQSPEAIRSALLGYLQGHAPAPGLRPEALATVLAWFDAYVALERDSISIAQRETEPAAMARVRALRRERLGQVLADNWYAQEERDYDRADARRKLWADRSLAPATRERRLAELDADLDPQQRELQAQSAQLDVAMQQSREFERNRTDASTRFVEREALYGREAAQRLAELDQRKARWNDRLRSYAAQRQRVLADVDLSDAQRQQRLSGLMQGFDPNERRRVDALTRNGMLPGQ</sequence>
<comment type="function">
    <text evidence="1">May be involved in the folding of the extracellular lipase during its passage through the periplasm.</text>
</comment>
<comment type="similarity">
    <text evidence="3">Belongs to the lipase chaperone family.</text>
</comment>
<keyword evidence="6" id="KW-0997">Cell inner membrane</keyword>
<dbReference type="OrthoDB" id="7025807at2"/>
<evidence type="ECO:0000313" key="18">
    <source>
        <dbReference type="EMBL" id="KWS04237.1"/>
    </source>
</evidence>
<feature type="coiled-coil region" evidence="16">
    <location>
        <begin position="229"/>
        <end position="292"/>
    </location>
</feature>
<evidence type="ECO:0000256" key="11">
    <source>
        <dbReference type="ARBA" id="ARBA00023136"/>
    </source>
</evidence>
<organism evidence="18 19">
    <name type="scientific">Lysobacter capsici AZ78</name>
    <dbReference type="NCBI Taxonomy" id="1444315"/>
    <lineage>
        <taxon>Bacteria</taxon>
        <taxon>Pseudomonadati</taxon>
        <taxon>Pseudomonadota</taxon>
        <taxon>Gammaproteobacteria</taxon>
        <taxon>Lysobacterales</taxon>
        <taxon>Lysobacteraceae</taxon>
        <taxon>Lysobacter</taxon>
    </lineage>
</organism>
<dbReference type="RefSeq" id="WP_036109077.1">
    <property type="nucleotide sequence ID" value="NZ_JAJA02000001.1"/>
</dbReference>
<keyword evidence="19" id="KW-1185">Reference proteome</keyword>
<evidence type="ECO:0000256" key="13">
    <source>
        <dbReference type="ARBA" id="ARBA00030948"/>
    </source>
</evidence>
<dbReference type="Pfam" id="PF03280">
    <property type="entry name" value="Lipase_chap"/>
    <property type="match status" value="1"/>
</dbReference>
<keyword evidence="7" id="KW-0812">Transmembrane</keyword>
<evidence type="ECO:0000256" key="14">
    <source>
        <dbReference type="ARBA" id="ARBA00031542"/>
    </source>
</evidence>
<keyword evidence="16" id="KW-0175">Coiled coil</keyword>
<dbReference type="SUPFAM" id="SSF158855">
    <property type="entry name" value="Lipase chaperone-like"/>
    <property type="match status" value="1"/>
</dbReference>
<evidence type="ECO:0000256" key="15">
    <source>
        <dbReference type="ARBA" id="ARBA00033028"/>
    </source>
</evidence>
<dbReference type="EMBL" id="JAJA02000001">
    <property type="protein sequence ID" value="KWS04237.1"/>
    <property type="molecule type" value="Genomic_DNA"/>
</dbReference>
<evidence type="ECO:0000256" key="10">
    <source>
        <dbReference type="ARBA" id="ARBA00023098"/>
    </source>
</evidence>
<keyword evidence="12" id="KW-0143">Chaperone</keyword>
<keyword evidence="8" id="KW-0442">Lipid degradation</keyword>
<evidence type="ECO:0000256" key="6">
    <source>
        <dbReference type="ARBA" id="ARBA00022519"/>
    </source>
</evidence>
<reference evidence="18 19" key="1">
    <citation type="journal article" date="2014" name="Genome Announc.">
        <title>Draft Genome Sequence of Lysobacter capsici AZ78, a Bacterium Antagonistic to Plant-Pathogenic Oomycetes.</title>
        <authorList>
            <person name="Puopolo G."/>
            <person name="Sonego P."/>
            <person name="Engelen K."/>
            <person name="Pertot I."/>
        </authorList>
    </citation>
    <scope>NUCLEOTIDE SEQUENCE [LARGE SCALE GENOMIC DNA]</scope>
    <source>
        <strain evidence="18 19">AZ78</strain>
    </source>
</reference>
<keyword evidence="9" id="KW-1133">Transmembrane helix</keyword>
<dbReference type="InterPro" id="IPR004961">
    <property type="entry name" value="Lipase_chaperone"/>
</dbReference>
<accession>A0A125MMR5</accession>
<evidence type="ECO:0000256" key="2">
    <source>
        <dbReference type="ARBA" id="ARBA00004383"/>
    </source>
</evidence>
<comment type="caution">
    <text evidence="18">The sequence shown here is derived from an EMBL/GenBank/DDBJ whole genome shotgun (WGS) entry which is preliminary data.</text>
</comment>
<comment type="subcellular location">
    <subcellularLocation>
        <location evidence="2">Cell inner membrane</location>
        <topology evidence="2">Single-pass membrane protein</topology>
        <orientation evidence="2">Periplasmic side</orientation>
    </subcellularLocation>
</comment>
<evidence type="ECO:0000313" key="19">
    <source>
        <dbReference type="Proteomes" id="UP000023435"/>
    </source>
</evidence>
<keyword evidence="11" id="KW-0472">Membrane</keyword>
<proteinExistence type="inferred from homology"/>
<evidence type="ECO:0000256" key="4">
    <source>
        <dbReference type="ARBA" id="ARBA00019692"/>
    </source>
</evidence>
<keyword evidence="5" id="KW-1003">Cell membrane</keyword>
<evidence type="ECO:0000256" key="7">
    <source>
        <dbReference type="ARBA" id="ARBA00022692"/>
    </source>
</evidence>
<evidence type="ECO:0000256" key="12">
    <source>
        <dbReference type="ARBA" id="ARBA00023186"/>
    </source>
</evidence>
<gene>
    <name evidence="18" type="ORF">AZ78_1786</name>
</gene>
<evidence type="ECO:0000256" key="16">
    <source>
        <dbReference type="SAM" id="Coils"/>
    </source>
</evidence>
<dbReference type="AlphaFoldDB" id="A0A125MMR5"/>
<evidence type="ECO:0000256" key="3">
    <source>
        <dbReference type="ARBA" id="ARBA00010358"/>
    </source>
</evidence>
<keyword evidence="10" id="KW-0443">Lipid metabolism</keyword>
<feature type="region of interest" description="Disordered" evidence="17">
    <location>
        <begin position="313"/>
        <end position="338"/>
    </location>
</feature>
<dbReference type="Proteomes" id="UP000023435">
    <property type="component" value="Unassembled WGS sequence"/>
</dbReference>
<evidence type="ECO:0000256" key="17">
    <source>
        <dbReference type="SAM" id="MobiDB-lite"/>
    </source>
</evidence>
<dbReference type="GO" id="GO:0005886">
    <property type="term" value="C:plasma membrane"/>
    <property type="evidence" value="ECO:0007669"/>
    <property type="project" value="UniProtKB-SubCell"/>
</dbReference>
<name>A0A125MMR5_9GAMM</name>
<evidence type="ECO:0000256" key="5">
    <source>
        <dbReference type="ARBA" id="ARBA00022475"/>
    </source>
</evidence>
<dbReference type="GO" id="GO:0006457">
    <property type="term" value="P:protein folding"/>
    <property type="evidence" value="ECO:0007669"/>
    <property type="project" value="InterPro"/>
</dbReference>
<evidence type="ECO:0000256" key="8">
    <source>
        <dbReference type="ARBA" id="ARBA00022963"/>
    </source>
</evidence>
<dbReference type="GO" id="GO:0051082">
    <property type="term" value="F:unfolded protein binding"/>
    <property type="evidence" value="ECO:0007669"/>
    <property type="project" value="InterPro"/>
</dbReference>